<evidence type="ECO:0000256" key="1">
    <source>
        <dbReference type="SAM" id="Coils"/>
    </source>
</evidence>
<dbReference type="InterPro" id="IPR050708">
    <property type="entry name" value="T6SS_VgrG/RHS"/>
</dbReference>
<keyword evidence="1" id="KW-0175">Coiled coil</keyword>
<dbReference type="NCBIfam" id="TIGR01643">
    <property type="entry name" value="YD_repeat_2x"/>
    <property type="match status" value="1"/>
</dbReference>
<dbReference type="PANTHER" id="PTHR32305:SF15">
    <property type="entry name" value="PROTEIN RHSA-RELATED"/>
    <property type="match status" value="1"/>
</dbReference>
<reference evidence="2 3" key="1">
    <citation type="submission" date="2019-08" db="EMBL/GenBank/DDBJ databases">
        <authorList>
            <person name="Peeters C."/>
        </authorList>
    </citation>
    <scope>NUCLEOTIDE SEQUENCE [LARGE SCALE GENOMIC DNA]</scope>
    <source>
        <strain evidence="2 3">LMG 31121</strain>
    </source>
</reference>
<dbReference type="PANTHER" id="PTHR32305">
    <property type="match status" value="1"/>
</dbReference>
<accession>A0A5E5B7Z7</accession>
<dbReference type="EMBL" id="CABPSR010000007">
    <property type="protein sequence ID" value="VVE81115.1"/>
    <property type="molecule type" value="Genomic_DNA"/>
</dbReference>
<dbReference type="Pfam" id="PF05593">
    <property type="entry name" value="RHS_repeat"/>
    <property type="match status" value="1"/>
</dbReference>
<dbReference type="InterPro" id="IPR006530">
    <property type="entry name" value="YD"/>
</dbReference>
<dbReference type="Proteomes" id="UP000335538">
    <property type="component" value="Unassembled WGS sequence"/>
</dbReference>
<evidence type="ECO:0000313" key="3">
    <source>
        <dbReference type="Proteomes" id="UP000335538"/>
    </source>
</evidence>
<dbReference type="EC" id="3.1.-.-" evidence="2"/>
<keyword evidence="2" id="KW-0378">Hydrolase</keyword>
<protein>
    <submittedName>
        <fullName evidence="2">tRNA(Glu)-specific nuclease WapA</fullName>
        <ecNumber evidence="2">3.1.-.-</ecNumber>
    </submittedName>
</protein>
<evidence type="ECO:0000313" key="2">
    <source>
        <dbReference type="EMBL" id="VVE81115.1"/>
    </source>
</evidence>
<dbReference type="InterPro" id="IPR031325">
    <property type="entry name" value="RHS_repeat"/>
</dbReference>
<dbReference type="GO" id="GO:0016787">
    <property type="term" value="F:hydrolase activity"/>
    <property type="evidence" value="ECO:0007669"/>
    <property type="project" value="UniProtKB-KW"/>
</dbReference>
<proteinExistence type="predicted"/>
<dbReference type="RefSeq" id="WP_150809885.1">
    <property type="nucleotide sequence ID" value="NZ_CABPSR010000007.1"/>
</dbReference>
<dbReference type="InterPro" id="IPR022385">
    <property type="entry name" value="Rhs_assc_core"/>
</dbReference>
<sequence>MQAIKHFSSSAQLAFETYAALNRKILVSPQSGEGMLRIPIAELFADASASPSFNLSFSCKTRLGDLDLIPCGFIVTGSPISIRTAKDHFEDLPLYDGRSLTIDMNSGETFNGGDFVIKRDGTSVVVYHKNGTCEAFVVSPIEAGFMVGEGLRGPIYPIRYVSPSGRSLTFEWKSFADRPHITAINDDDGRILDVEWIETKRELTLTATDISALKKVVLFPKSDQEITFTFSGDLMPFGFKKSIEVTGATGSAKTTYYIEKNDGNIRKFQIHRKSSIPPDKVGNPNIVETSTHTESLEFSDKKIVKHTTSPGGGVTPLVESYKFDTGKTIVACKQGDKTALTRVYTFADNRQTETVTAAGVTVVTEQTVSIDKTRGIATHKIIKKIGNVVVDERTLEYDAIGNLVRSTKDDTVTEWTYFNNYNAYTVTEKATNYQDTSFFGCLLKALDYANPIGLGFVAFGSGGLTWGTKIETTVDMAVSSNDYAQVAFHLPCAMNYPGDPKGFTSHVESEIVYRKVGDKQYAQRLTYFSYQKFIPKTVPNVVRPHVPLPHRKLTVFQPAYKEVDVSAEQLLVAKAAAKALLESLAKQYNSTKDKDEKTNVQSLINDLNKSLSAQSKANARGFKLDRATDGKWTDGSMHLEENEYQTNTDDPGFGQVSTNTTWLIGAMGNKVPGSELKSTFSYKKDAKDKRKLTVRTTIRSAQGTSVTTSQTRSSLTGRVYETIDGENLKTQYTYDKSGLLVSAKASRDNVTLGQRDYSITPIKGKHWRYQTSESPSGQSARVVRDELSRERQALISPDGKKWLQMKRSDFDSQGRLNRTEEFDYDHANTKHSTLTTTWTYDDVTNKCTVKKVLKDANEKVLDTKSLVLTSGAMSETMLVGSVETARSYDAAKRLLIETSGAPNAPVFRKLSAFDVGGNLTSVSIETIGSDRKVTAGDKTTLTYDDYGRLKTLTPKIGEATIYSYDKFDRLITSTTNDVEIINSYSATSLANVATGCYFKHQMDDLATELGTQTIDGLGRPTSQTINGTTVKFSYEGASRWSRRDDMGSRPETLKGYKSELDSSKLKYTETITDDSGTRISRTTSSRRGLMLEFDDATGTNTKYQYDAFGRLIGMKSNVCESSFTYADNGLLSKETVKAVTSGITMTVHYSYNASGIEINRKFECTGLKTHIIESQRMDDGRIDRVLLKVDNKIVNGDHFEYDASHRLSSWHCTHAGSEAADGKKFVKQVFWYDWLGNIESSNNEFYTGNTRPETLSISTIMRGYDSSRPGVLTSLDGAAMTNDKVGRLTKRVNQNLTYHANGQLKSHSATASGKDGGYVFSYDDLGRVRGGSAGKGKWTDTYHYRGAKPYAVVQQDDEKKHGFQRRILILKNDSPSCLLQYASTTIGDKTTGSYSFELRDQAGTVFASVDLASKAITYYRYSPYGYRNVKPNAVTWLGFKGEPLNYVGFYHLGNGYRHYDPEAGRFQTPDNMSPFDVGGCAAYVYCGGDPVNYHDPSGHQTVAQYSRLETMPAIYTKEFRIVAAVVEILSAPFTAGTSLALAIALVGIAAVSGAFSIASTLLEDSDPELSDILGYLGMGLGVAAPHALQSKVMGRAARLAASRRSGLGGNIARGRIAALARESTSRIRAGKNILALESSADPFQLQAVGPHLERLGVFSPGSADDAFDMGGAPAPGFFLASVIQQAGFSTEQVFNVNASGRGEGDLIGRASYPKNYYESSANVPNPLRSQPLAASYLKDVPALAKLPAFDTSEVFTRLSHQYGVDVSRSLSPMSLEQAMNILRNANYVYKDVDGGFCRPTLSATAPGFAKAGIDNLLDGIDWWQGARMLS</sequence>
<feature type="coiled-coil region" evidence="1">
    <location>
        <begin position="567"/>
        <end position="594"/>
    </location>
</feature>
<dbReference type="NCBIfam" id="TIGR03696">
    <property type="entry name" value="Rhs_assc_core"/>
    <property type="match status" value="1"/>
</dbReference>
<gene>
    <name evidence="2" type="primary">wapA_2</name>
    <name evidence="2" type="ORF">PSP31121_03049</name>
</gene>
<organism evidence="2 3">
    <name type="scientific">Pandoraea sputorum</name>
    <dbReference type="NCBI Taxonomy" id="93222"/>
    <lineage>
        <taxon>Bacteria</taxon>
        <taxon>Pseudomonadati</taxon>
        <taxon>Pseudomonadota</taxon>
        <taxon>Betaproteobacteria</taxon>
        <taxon>Burkholderiales</taxon>
        <taxon>Burkholderiaceae</taxon>
        <taxon>Pandoraea</taxon>
    </lineage>
</organism>
<name>A0A5E5B7Z7_9BURK</name>
<dbReference type="Gene3D" id="2.180.10.10">
    <property type="entry name" value="RHS repeat-associated core"/>
    <property type="match status" value="1"/>
</dbReference>